<organism evidence="2 3">
    <name type="scientific">Halobaculum saliterrae</name>
    <dbReference type="NCBI Taxonomy" id="2073113"/>
    <lineage>
        <taxon>Archaea</taxon>
        <taxon>Methanobacteriati</taxon>
        <taxon>Methanobacteriota</taxon>
        <taxon>Stenosarchaea group</taxon>
        <taxon>Halobacteria</taxon>
        <taxon>Halobacteriales</taxon>
        <taxon>Haloferacaceae</taxon>
        <taxon>Halobaculum</taxon>
    </lineage>
</organism>
<keyword evidence="3" id="KW-1185">Reference proteome</keyword>
<reference evidence="2 3" key="1">
    <citation type="submission" date="2019-12" db="EMBL/GenBank/DDBJ databases">
        <title>Isolation and characterization of three novel carbon monoxide-oxidizing members of Halobacteria from salione crusts and soils.</title>
        <authorList>
            <person name="Myers M.R."/>
            <person name="King G.M."/>
        </authorList>
    </citation>
    <scope>NUCLEOTIDE SEQUENCE [LARGE SCALE GENOMIC DNA]</scope>
    <source>
        <strain evidence="2 3">WSA2</strain>
    </source>
</reference>
<dbReference type="Proteomes" id="UP000437065">
    <property type="component" value="Unassembled WGS sequence"/>
</dbReference>
<dbReference type="InterPro" id="IPR038144">
    <property type="entry name" value="IPI"/>
</dbReference>
<dbReference type="EMBL" id="WUUS01000007">
    <property type="protein sequence ID" value="MXR42145.1"/>
    <property type="molecule type" value="Genomic_DNA"/>
</dbReference>
<feature type="domain" description="Intracellular proteinase inhibitor BsuPI" evidence="1">
    <location>
        <begin position="6"/>
        <end position="104"/>
    </location>
</feature>
<dbReference type="Gene3D" id="2.60.40.2360">
    <property type="entry name" value="Intracellular proteinase inhibitor BsuPI"/>
    <property type="match status" value="1"/>
</dbReference>
<evidence type="ECO:0000259" key="1">
    <source>
        <dbReference type="Pfam" id="PF12690"/>
    </source>
</evidence>
<accession>A0A6B0SU01</accession>
<dbReference type="Pfam" id="PF12690">
    <property type="entry name" value="BsuPI"/>
    <property type="match status" value="1"/>
</dbReference>
<sequence>MAETLDATLTVAPSEDGLTLTLTVENVGDGDVDLSFPDGQRAEFVAVDAAGDGDGDEVWRWSGGRAFAMALGSETLEPGEAVNYEGNWASPPPGEYEVTGSLASTGADADASMTVVVPDGA</sequence>
<dbReference type="RefSeq" id="WP_159667848.1">
    <property type="nucleotide sequence ID" value="NZ_WUUS01000007.1"/>
</dbReference>
<protein>
    <recommendedName>
        <fullName evidence="1">Intracellular proteinase inhibitor BsuPI domain-containing protein</fullName>
    </recommendedName>
</protein>
<evidence type="ECO:0000313" key="2">
    <source>
        <dbReference type="EMBL" id="MXR42145.1"/>
    </source>
</evidence>
<dbReference type="OrthoDB" id="311964at2157"/>
<name>A0A6B0SU01_9EURY</name>
<comment type="caution">
    <text evidence="2">The sequence shown here is derived from an EMBL/GenBank/DDBJ whole genome shotgun (WGS) entry which is preliminary data.</text>
</comment>
<gene>
    <name evidence="2" type="ORF">GRX01_12450</name>
</gene>
<evidence type="ECO:0000313" key="3">
    <source>
        <dbReference type="Proteomes" id="UP000437065"/>
    </source>
</evidence>
<dbReference type="InterPro" id="IPR020481">
    <property type="entry name" value="Intracell_prot_inh_BsuPI"/>
</dbReference>
<proteinExistence type="predicted"/>
<dbReference type="AlphaFoldDB" id="A0A6B0SU01"/>